<proteinExistence type="predicted"/>
<comment type="caution">
    <text evidence="6">The sequence shown here is derived from an EMBL/GenBank/DDBJ whole genome shotgun (WGS) entry which is preliminary data.</text>
</comment>
<dbReference type="PANTHER" id="PTHR10357">
    <property type="entry name" value="ALPHA-AMYLASE FAMILY MEMBER"/>
    <property type="match status" value="1"/>
</dbReference>
<keyword evidence="3" id="KW-0732">Signal</keyword>
<reference evidence="6 7" key="1">
    <citation type="submission" date="2020-08" db="EMBL/GenBank/DDBJ databases">
        <title>Genomic Encyclopedia of Type Strains, Phase IV (KMG-IV): sequencing the most valuable type-strain genomes for metagenomic binning, comparative biology and taxonomic classification.</title>
        <authorList>
            <person name="Goeker M."/>
        </authorList>
    </citation>
    <scope>NUCLEOTIDE SEQUENCE [LARGE SCALE GENOMIC DNA]</scope>
    <source>
        <strain evidence="6 7">DSM 24163</strain>
    </source>
</reference>
<dbReference type="EMBL" id="JACHHP010000002">
    <property type="protein sequence ID" value="MBB5207862.1"/>
    <property type="molecule type" value="Genomic_DNA"/>
</dbReference>
<dbReference type="SUPFAM" id="SSF49344">
    <property type="entry name" value="CBD9-like"/>
    <property type="match status" value="1"/>
</dbReference>
<dbReference type="InterPro" id="IPR017853">
    <property type="entry name" value="GH"/>
</dbReference>
<evidence type="ECO:0000256" key="2">
    <source>
        <dbReference type="ARBA" id="ARBA00022723"/>
    </source>
</evidence>
<evidence type="ECO:0000256" key="4">
    <source>
        <dbReference type="SAM" id="MobiDB-lite"/>
    </source>
</evidence>
<dbReference type="Pfam" id="PF09985">
    <property type="entry name" value="Glucodextran_C"/>
    <property type="match status" value="1"/>
</dbReference>
<dbReference type="AlphaFoldDB" id="A0A7W8FYX2"/>
<evidence type="ECO:0000259" key="5">
    <source>
        <dbReference type="SMART" id="SM00642"/>
    </source>
</evidence>
<evidence type="ECO:0000313" key="6">
    <source>
        <dbReference type="EMBL" id="MBB5207862.1"/>
    </source>
</evidence>
<sequence length="876" mass="94798">MVRAMLVLCATVLAGCATPPAPDDAPLLHVPSPDWRDQVIYFAMIDRFDDGDPSNNDQGAGEFDPTDGARYSGGDLAGLARRLDYIQGLGATALWITPPVAHQWWDGSVGYGGYHGYWAENFVEVDAHFGDLERYRALSDGLHRRGMYLVQDVVVNHVGNFFRYDAPPPADDPSRGVTFNPASRPHPAPTQPPFDRNDPRRAADRAAAIYHWTPDIVDFADPLQERDWQLAGLDDLNTESPTVQRALRRSYAHWIRAVGVDAFRVDTAYYVAPAFFDDFLRADDPAAPGIARVAADTGRDDFHVFGEGFGIDLPFDDAQARKIDSYMRSTDGTPLLPGMINFPLYGSTLDVFARGRPTAVLGHRIRNMLSVHADPHRMPTFVDNHDVERFLAGGSEAALKQSLLLMLTLPGIPVIYYGTEQGFTAPRAAMFAGGFGAEGRSHFDREAPLYRYLQRAIALRREHRVLSRGTPTVLADNTAAPGALAYTMRHGDAAALVLLNSASHPTLLADATTGLAPHAALRHVFSIDGASIDDAAIDGAAPALSVDADGRITAVLPPHSGQVWMLDGSRTTPSPASPSARLTLDPLPAAQDTLLASGHADGIDEVLLVIDGDLERAVRARVDAQGRWQARVDTARFVDPAVEHRVLAWSPAAHAVSTSRALRVVRTWQTQVAMADADEDDAGPHGAYRYPSDPAWQTHRPLDLRRVAVATSGGSLRIEIALRDVVQLWNAPNGFDHLALTVFLELPGRAGGLRAMPLQNAELPDGMRWHYRLRTGGWTNALFASDGASASDEGRRVAAGASLHVDRDADTIVLTLPSDAIGDPASLAGARLLVTTWDYDGGYRRLQPDGSPHAFGGGDGAREPLWMDSSGVIALP</sequence>
<keyword evidence="2" id="KW-0479">Metal-binding</keyword>
<name>A0A7W8FYX2_9GAMM</name>
<keyword evidence="6" id="KW-0378">Hydrolase</keyword>
<evidence type="ECO:0000313" key="7">
    <source>
        <dbReference type="Proteomes" id="UP000521199"/>
    </source>
</evidence>
<feature type="region of interest" description="Disordered" evidence="4">
    <location>
        <begin position="167"/>
        <end position="199"/>
    </location>
</feature>
<dbReference type="InterPro" id="IPR019248">
    <property type="entry name" value="Glucodextran_C"/>
</dbReference>
<dbReference type="GO" id="GO:0046872">
    <property type="term" value="F:metal ion binding"/>
    <property type="evidence" value="ECO:0007669"/>
    <property type="project" value="UniProtKB-KW"/>
</dbReference>
<dbReference type="PROSITE" id="PS51257">
    <property type="entry name" value="PROKAR_LIPOPROTEIN"/>
    <property type="match status" value="1"/>
</dbReference>
<organism evidence="6 7">
    <name type="scientific">Chiayiivirga flava</name>
    <dbReference type="NCBI Taxonomy" id="659595"/>
    <lineage>
        <taxon>Bacteria</taxon>
        <taxon>Pseudomonadati</taxon>
        <taxon>Pseudomonadota</taxon>
        <taxon>Gammaproteobacteria</taxon>
        <taxon>Lysobacterales</taxon>
        <taxon>Lysobacteraceae</taxon>
        <taxon>Chiayiivirga</taxon>
    </lineage>
</organism>
<dbReference type="GO" id="GO:0016798">
    <property type="term" value="F:hydrolase activity, acting on glycosyl bonds"/>
    <property type="evidence" value="ECO:0007669"/>
    <property type="project" value="UniProtKB-KW"/>
</dbReference>
<dbReference type="SUPFAM" id="SSF51445">
    <property type="entry name" value="(Trans)glycosidases"/>
    <property type="match status" value="1"/>
</dbReference>
<evidence type="ECO:0000256" key="3">
    <source>
        <dbReference type="ARBA" id="ARBA00022729"/>
    </source>
</evidence>
<accession>A0A7W8FYX2</accession>
<keyword evidence="6" id="KW-0326">Glycosidase</keyword>
<dbReference type="GO" id="GO:0005975">
    <property type="term" value="P:carbohydrate metabolic process"/>
    <property type="evidence" value="ECO:0007669"/>
    <property type="project" value="InterPro"/>
</dbReference>
<dbReference type="Pfam" id="PF00128">
    <property type="entry name" value="Alpha-amylase"/>
    <property type="match status" value="2"/>
</dbReference>
<keyword evidence="7" id="KW-1185">Reference proteome</keyword>
<dbReference type="Gene3D" id="3.20.20.80">
    <property type="entry name" value="Glycosidases"/>
    <property type="match status" value="1"/>
</dbReference>
<dbReference type="InterPro" id="IPR006047">
    <property type="entry name" value="GH13_cat_dom"/>
</dbReference>
<gene>
    <name evidence="6" type="ORF">HNQ52_001391</name>
</gene>
<dbReference type="Gene3D" id="2.60.40.1190">
    <property type="match status" value="1"/>
</dbReference>
<dbReference type="RefSeq" id="WP_183960380.1">
    <property type="nucleotide sequence ID" value="NZ_JACHHP010000002.1"/>
</dbReference>
<evidence type="ECO:0000256" key="1">
    <source>
        <dbReference type="ARBA" id="ARBA00001913"/>
    </source>
</evidence>
<comment type="cofactor">
    <cofactor evidence="1">
        <name>Ca(2+)</name>
        <dbReference type="ChEBI" id="CHEBI:29108"/>
    </cofactor>
</comment>
<dbReference type="PANTHER" id="PTHR10357:SF215">
    <property type="entry name" value="ALPHA-AMYLASE 1"/>
    <property type="match status" value="1"/>
</dbReference>
<feature type="domain" description="Glycosyl hydrolase family 13 catalytic" evidence="5">
    <location>
        <begin position="42"/>
        <end position="460"/>
    </location>
</feature>
<dbReference type="SMART" id="SM00642">
    <property type="entry name" value="Aamy"/>
    <property type="match status" value="1"/>
</dbReference>
<dbReference type="Proteomes" id="UP000521199">
    <property type="component" value="Unassembled WGS sequence"/>
</dbReference>
<protein>
    <submittedName>
        <fullName evidence="6">Glycosidase</fullName>
    </submittedName>
</protein>